<organism evidence="2 3">
    <name type="scientific">Candidatus Falkowbacteria bacterium RIFOXYC2_FULL_48_21</name>
    <dbReference type="NCBI Taxonomy" id="1798005"/>
    <lineage>
        <taxon>Bacteria</taxon>
        <taxon>Candidatus Falkowiibacteriota</taxon>
    </lineage>
</organism>
<name>A0A1F5TG50_9BACT</name>
<feature type="transmembrane region" description="Helical" evidence="1">
    <location>
        <begin position="27"/>
        <end position="50"/>
    </location>
</feature>
<evidence type="ECO:0000313" key="3">
    <source>
        <dbReference type="Proteomes" id="UP000178656"/>
    </source>
</evidence>
<dbReference type="Proteomes" id="UP000178656">
    <property type="component" value="Unassembled WGS sequence"/>
</dbReference>
<protein>
    <submittedName>
        <fullName evidence="2">Uncharacterized protein</fullName>
    </submittedName>
</protein>
<keyword evidence="1" id="KW-0812">Transmembrane</keyword>
<keyword evidence="1" id="KW-0472">Membrane</keyword>
<feature type="transmembrane region" description="Helical" evidence="1">
    <location>
        <begin position="62"/>
        <end position="86"/>
    </location>
</feature>
<proteinExistence type="predicted"/>
<gene>
    <name evidence="2" type="ORF">A2482_00430</name>
</gene>
<reference evidence="2 3" key="1">
    <citation type="journal article" date="2016" name="Nat. Commun.">
        <title>Thousands of microbial genomes shed light on interconnected biogeochemical processes in an aquifer system.</title>
        <authorList>
            <person name="Anantharaman K."/>
            <person name="Brown C.T."/>
            <person name="Hug L.A."/>
            <person name="Sharon I."/>
            <person name="Castelle C.J."/>
            <person name="Probst A.J."/>
            <person name="Thomas B.C."/>
            <person name="Singh A."/>
            <person name="Wilkins M.J."/>
            <person name="Karaoz U."/>
            <person name="Brodie E.L."/>
            <person name="Williams K.H."/>
            <person name="Hubbard S.S."/>
            <person name="Banfield J.F."/>
        </authorList>
    </citation>
    <scope>NUCLEOTIDE SEQUENCE [LARGE SCALE GENOMIC DNA]</scope>
</reference>
<dbReference type="AlphaFoldDB" id="A0A1F5TG50"/>
<dbReference type="EMBL" id="MFGM01000016">
    <property type="protein sequence ID" value="OGF37716.1"/>
    <property type="molecule type" value="Genomic_DNA"/>
</dbReference>
<evidence type="ECO:0000256" key="1">
    <source>
        <dbReference type="SAM" id="Phobius"/>
    </source>
</evidence>
<keyword evidence="1" id="KW-1133">Transmembrane helix</keyword>
<comment type="caution">
    <text evidence="2">The sequence shown here is derived from an EMBL/GenBank/DDBJ whole genome shotgun (WGS) entry which is preliminary data.</text>
</comment>
<sequence length="102" mass="11398">MITLFFLISFAVIYLELDKGRYLSDSWYGLLSVIGGMLCAIGVSLVGLVTDFGNPTSILNPTVYYALSALTFLGALLNWFVLFALVRYRLTGRQTLFEYHGD</sequence>
<accession>A0A1F5TG50</accession>
<evidence type="ECO:0000313" key="2">
    <source>
        <dbReference type="EMBL" id="OGF37716.1"/>
    </source>
</evidence>